<organism evidence="1 2">
    <name type="scientific">Lipingzhangella halophila</name>
    <dbReference type="NCBI Taxonomy" id="1783352"/>
    <lineage>
        <taxon>Bacteria</taxon>
        <taxon>Bacillati</taxon>
        <taxon>Actinomycetota</taxon>
        <taxon>Actinomycetes</taxon>
        <taxon>Streptosporangiales</taxon>
        <taxon>Nocardiopsidaceae</taxon>
        <taxon>Lipingzhangella</taxon>
    </lineage>
</organism>
<accession>A0A7W7RG80</accession>
<dbReference type="InterPro" id="IPR006311">
    <property type="entry name" value="TAT_signal"/>
</dbReference>
<dbReference type="PROSITE" id="PS51318">
    <property type="entry name" value="TAT"/>
    <property type="match status" value="1"/>
</dbReference>
<gene>
    <name evidence="1" type="ORF">F4561_001908</name>
</gene>
<evidence type="ECO:0000313" key="2">
    <source>
        <dbReference type="Proteomes" id="UP000523007"/>
    </source>
</evidence>
<evidence type="ECO:0000313" key="1">
    <source>
        <dbReference type="EMBL" id="MBB4931088.1"/>
    </source>
</evidence>
<dbReference type="EMBL" id="JACHJT010000001">
    <property type="protein sequence ID" value="MBB4931088.1"/>
    <property type="molecule type" value="Genomic_DNA"/>
</dbReference>
<reference evidence="1 2" key="1">
    <citation type="submission" date="2020-08" db="EMBL/GenBank/DDBJ databases">
        <title>Sequencing the genomes of 1000 actinobacteria strains.</title>
        <authorList>
            <person name="Klenk H.-P."/>
        </authorList>
    </citation>
    <scope>NUCLEOTIDE SEQUENCE [LARGE SCALE GENOMIC DNA]</scope>
    <source>
        <strain evidence="1 2">DSM 102030</strain>
    </source>
</reference>
<keyword evidence="2" id="KW-1185">Reference proteome</keyword>
<name>A0A7W7RG80_9ACTN</name>
<dbReference type="RefSeq" id="WP_184576762.1">
    <property type="nucleotide sequence ID" value="NZ_JACHJT010000001.1"/>
</dbReference>
<dbReference type="Proteomes" id="UP000523007">
    <property type="component" value="Unassembled WGS sequence"/>
</dbReference>
<sequence length="51" mass="5279">MRHSSKAGPSGVPRRALLRGLADGPTVLTRAGIQLPDLNPAQAVLLHARAA</sequence>
<comment type="caution">
    <text evidence="1">The sequence shown here is derived from an EMBL/GenBank/DDBJ whole genome shotgun (WGS) entry which is preliminary data.</text>
</comment>
<proteinExistence type="predicted"/>
<protein>
    <submittedName>
        <fullName evidence="1">Uncharacterized protein</fullName>
    </submittedName>
</protein>
<dbReference type="AlphaFoldDB" id="A0A7W7RG80"/>